<reference evidence="1" key="1">
    <citation type="submission" date="2020-12" db="EMBL/GenBank/DDBJ databases">
        <title>Antrihabitans popcorni sp. nov. and Antrihabitans auranticaus sp. nov., isolated from a larva cave.</title>
        <authorList>
            <person name="Lee S.D."/>
            <person name="Kim I.S."/>
        </authorList>
    </citation>
    <scope>NUCLEOTIDE SEQUENCE</scope>
    <source>
        <strain evidence="1">YC3-6</strain>
    </source>
</reference>
<protein>
    <recommendedName>
        <fullName evidence="3">Bacteriocin biosynthesis cyclodehydratase domain-containing protein</fullName>
    </recommendedName>
</protein>
<evidence type="ECO:0008006" key="3">
    <source>
        <dbReference type="Google" id="ProtNLM"/>
    </source>
</evidence>
<comment type="caution">
    <text evidence="1">The sequence shown here is derived from an EMBL/GenBank/DDBJ whole genome shotgun (WGS) entry which is preliminary data.</text>
</comment>
<sequence length="304" mass="32992">MPSPEVSDSAQRRALHRRGNLVLDPRLTILQRRTSVQLGWDPESALLLTPPDGVTPATLAALLRALDGTVTRPQFMWRACENGIPPADMSAILAELDDVGLLDETETAATVVRAIRIHGRGPLSDALYDSLSGNAVRVSRSGNTVSYDVAKWRVDFVVLADDLVADPQLVSNLVDNRIPHLQVRIRDGKGIVGPLVVPGQTSCLRCADLIRCARDNEWPHLSAQMLGRVGRASTAAVLATAAVALGQLEAILTNQPRELPASIDATLELDLATHQANIRRWPRHNLCECWQTAHPVAERALGQP</sequence>
<accession>A0A934U1N5</accession>
<evidence type="ECO:0000313" key="2">
    <source>
        <dbReference type="Proteomes" id="UP000655868"/>
    </source>
</evidence>
<evidence type="ECO:0000313" key="1">
    <source>
        <dbReference type="EMBL" id="MBJ8338326.1"/>
    </source>
</evidence>
<name>A0A934U1N5_9NOCA</name>
<organism evidence="1 2">
    <name type="scientific">Antrihabitans stalagmiti</name>
    <dbReference type="NCBI Taxonomy" id="2799499"/>
    <lineage>
        <taxon>Bacteria</taxon>
        <taxon>Bacillati</taxon>
        <taxon>Actinomycetota</taxon>
        <taxon>Actinomycetes</taxon>
        <taxon>Mycobacteriales</taxon>
        <taxon>Nocardiaceae</taxon>
        <taxon>Antrihabitans</taxon>
    </lineage>
</organism>
<dbReference type="AlphaFoldDB" id="A0A934U1N5"/>
<dbReference type="EMBL" id="JAEMNV010000002">
    <property type="protein sequence ID" value="MBJ8338326.1"/>
    <property type="molecule type" value="Genomic_DNA"/>
</dbReference>
<dbReference type="Gene3D" id="3.40.50.720">
    <property type="entry name" value="NAD(P)-binding Rossmann-like Domain"/>
    <property type="match status" value="1"/>
</dbReference>
<proteinExistence type="predicted"/>
<keyword evidence="2" id="KW-1185">Reference proteome</keyword>
<gene>
    <name evidence="1" type="ORF">JGU71_05480</name>
</gene>
<dbReference type="Proteomes" id="UP000655868">
    <property type="component" value="Unassembled WGS sequence"/>
</dbReference>